<gene>
    <name evidence="1" type="ORF">LCGC14_2295830</name>
</gene>
<comment type="caution">
    <text evidence="1">The sequence shown here is derived from an EMBL/GenBank/DDBJ whole genome shotgun (WGS) entry which is preliminary data.</text>
</comment>
<dbReference type="EMBL" id="LAZR01032264">
    <property type="protein sequence ID" value="KKL51403.1"/>
    <property type="molecule type" value="Genomic_DNA"/>
</dbReference>
<accession>A0A0F9CPW8</accession>
<proteinExistence type="predicted"/>
<name>A0A0F9CPW8_9ZZZZ</name>
<protein>
    <submittedName>
        <fullName evidence="1">Uncharacterized protein</fullName>
    </submittedName>
</protein>
<reference evidence="1" key="1">
    <citation type="journal article" date="2015" name="Nature">
        <title>Complex archaea that bridge the gap between prokaryotes and eukaryotes.</title>
        <authorList>
            <person name="Spang A."/>
            <person name="Saw J.H."/>
            <person name="Jorgensen S.L."/>
            <person name="Zaremba-Niedzwiedzka K."/>
            <person name="Martijn J."/>
            <person name="Lind A.E."/>
            <person name="van Eijk R."/>
            <person name="Schleper C."/>
            <person name="Guy L."/>
            <person name="Ettema T.J."/>
        </authorList>
    </citation>
    <scope>NUCLEOTIDE SEQUENCE</scope>
</reference>
<sequence length="155" mass="17902">MFRSHVFRGTKFPHSLCRAGKEGFGVSTTERAGIRIQVTSLERTLVDVLDRPGLSGIWEEILRSLESIEFFDLDKVVEYAILLRYATTGAKVGFFLEQHRELLMVDDRHLKPLHDIRPLQPHYLDRAKRKSGRLVSEWNLVVPGEVSERMWGEVL</sequence>
<dbReference type="AlphaFoldDB" id="A0A0F9CPW8"/>
<organism evidence="1">
    <name type="scientific">marine sediment metagenome</name>
    <dbReference type="NCBI Taxonomy" id="412755"/>
    <lineage>
        <taxon>unclassified sequences</taxon>
        <taxon>metagenomes</taxon>
        <taxon>ecological metagenomes</taxon>
    </lineage>
</organism>
<evidence type="ECO:0000313" key="1">
    <source>
        <dbReference type="EMBL" id="KKL51403.1"/>
    </source>
</evidence>